<feature type="transmembrane region" description="Helical" evidence="7">
    <location>
        <begin position="79"/>
        <end position="99"/>
    </location>
</feature>
<dbReference type="GO" id="GO:0005886">
    <property type="term" value="C:plasma membrane"/>
    <property type="evidence" value="ECO:0007669"/>
    <property type="project" value="UniProtKB-SubCell"/>
</dbReference>
<keyword evidence="5 7" id="KW-1133">Transmembrane helix</keyword>
<proteinExistence type="inferred from homology"/>
<dbReference type="Gene3D" id="1.10.287.1260">
    <property type="match status" value="1"/>
</dbReference>
<dbReference type="PANTHER" id="PTHR30566:SF5">
    <property type="entry name" value="MECHANOSENSITIVE ION CHANNEL PROTEIN 1, MITOCHONDRIAL-RELATED"/>
    <property type="match status" value="1"/>
</dbReference>
<dbReference type="HOGENOM" id="CLU_072498_0_0_11"/>
<dbReference type="InterPro" id="IPR011014">
    <property type="entry name" value="MscS_channel_TM-2"/>
</dbReference>
<accession>C7MNN4</accession>
<evidence type="ECO:0000256" key="3">
    <source>
        <dbReference type="ARBA" id="ARBA00022475"/>
    </source>
</evidence>
<dbReference type="eggNOG" id="COG0668">
    <property type="taxonomic scope" value="Bacteria"/>
</dbReference>
<feature type="domain" description="Mechanosensitive ion channel transmembrane helices 2/3" evidence="9">
    <location>
        <begin position="58"/>
        <end position="100"/>
    </location>
</feature>
<dbReference type="InterPro" id="IPR023408">
    <property type="entry name" value="MscS_beta-dom_sf"/>
</dbReference>
<evidence type="ECO:0000256" key="4">
    <source>
        <dbReference type="ARBA" id="ARBA00022692"/>
    </source>
</evidence>
<evidence type="ECO:0000313" key="10">
    <source>
        <dbReference type="EMBL" id="ACU94524.1"/>
    </source>
</evidence>
<dbReference type="GO" id="GO:0055085">
    <property type="term" value="P:transmembrane transport"/>
    <property type="evidence" value="ECO:0007669"/>
    <property type="project" value="InterPro"/>
</dbReference>
<keyword evidence="4 7" id="KW-0812">Transmembrane</keyword>
<keyword evidence="11" id="KW-1185">Reference proteome</keyword>
<dbReference type="RefSeq" id="WP_012803211.1">
    <property type="nucleotide sequence ID" value="NC_013170.1"/>
</dbReference>
<dbReference type="PANTHER" id="PTHR30566">
    <property type="entry name" value="YNAI-RELATED MECHANOSENSITIVE ION CHANNEL"/>
    <property type="match status" value="1"/>
</dbReference>
<organism evidence="10 11">
    <name type="scientific">Cryptobacterium curtum (strain ATCC 700683 / DSM 15641 / CCUG 43107 / 12-3)</name>
    <dbReference type="NCBI Taxonomy" id="469378"/>
    <lineage>
        <taxon>Bacteria</taxon>
        <taxon>Bacillati</taxon>
        <taxon>Actinomycetota</taxon>
        <taxon>Coriobacteriia</taxon>
        <taxon>Eggerthellales</taxon>
        <taxon>Eggerthellaceae</taxon>
        <taxon>Cryptobacterium</taxon>
    </lineage>
</organism>
<evidence type="ECO:0000256" key="5">
    <source>
        <dbReference type="ARBA" id="ARBA00022989"/>
    </source>
</evidence>
<comment type="subcellular location">
    <subcellularLocation>
        <location evidence="1">Cell membrane</location>
        <topology evidence="1">Multi-pass membrane protein</topology>
    </subcellularLocation>
</comment>
<gene>
    <name evidence="10" type="ordered locus">Ccur_08200</name>
</gene>
<dbReference type="Pfam" id="PF00924">
    <property type="entry name" value="MS_channel_2nd"/>
    <property type="match status" value="1"/>
</dbReference>
<dbReference type="InterPro" id="IPR006685">
    <property type="entry name" value="MscS_channel_2nd"/>
</dbReference>
<protein>
    <submittedName>
        <fullName evidence="10">Small-conductance mechanosensitive channel</fullName>
    </submittedName>
</protein>
<sequence>MSDALSGFIQNYALAVSVLAAIVIIVVTYIVQRWVFSLIKRLSNSDKTPLPGGSILANIARIIIWLLGLAILSKVCFNYDLTAFVTALGVGGIAISLGFQDTLLNLIGGLQVSLGKIVELGEYIEVLGQRGRVVDIGWRHTTIIDSSGSLHSIPNSLMNKNAIASIGEEGVVSVPFLLAIGSDLDAFSNRAVEAARHALGHAIGDKGVSVLMRGEEVGGLAGDITVHYKRSRITSSDAADKVLRAIAPVLTEYADES</sequence>
<dbReference type="Pfam" id="PF21088">
    <property type="entry name" value="MS_channel_1st"/>
    <property type="match status" value="1"/>
</dbReference>
<keyword evidence="3" id="KW-1003">Cell membrane</keyword>
<evidence type="ECO:0000259" key="9">
    <source>
        <dbReference type="Pfam" id="PF21088"/>
    </source>
</evidence>
<name>C7MNN4_CRYCD</name>
<evidence type="ECO:0000313" key="11">
    <source>
        <dbReference type="Proteomes" id="UP000000954"/>
    </source>
</evidence>
<reference evidence="10 11" key="1">
    <citation type="journal article" date="2009" name="Stand. Genomic Sci.">
        <title>Complete genome sequence of Cryptobacterium curtum type strain (12-3).</title>
        <authorList>
            <person name="Mavrommatis K."/>
            <person name="Pukall R."/>
            <person name="Rohde C."/>
            <person name="Chen F."/>
            <person name="Sims D."/>
            <person name="Brettin T."/>
            <person name="Kuske C."/>
            <person name="Detter J.C."/>
            <person name="Han C."/>
            <person name="Lapidus A."/>
            <person name="Copeland A."/>
            <person name="Glavina Del Rio T."/>
            <person name="Nolan M."/>
            <person name="Lucas S."/>
            <person name="Tice H."/>
            <person name="Cheng J.F."/>
            <person name="Bruce D."/>
            <person name="Goodwin L."/>
            <person name="Pitluck S."/>
            <person name="Ovchinnikova G."/>
            <person name="Pati A."/>
            <person name="Ivanova N."/>
            <person name="Chen A."/>
            <person name="Palaniappan K."/>
            <person name="Chain P."/>
            <person name="D'haeseleer P."/>
            <person name="Goker M."/>
            <person name="Bristow J."/>
            <person name="Eisen J.A."/>
            <person name="Markowitz V."/>
            <person name="Hugenholtz P."/>
            <person name="Rohde M."/>
            <person name="Klenk H.P."/>
            <person name="Kyrpides N.C."/>
        </authorList>
    </citation>
    <scope>NUCLEOTIDE SEQUENCE [LARGE SCALE GENOMIC DNA]</scope>
    <source>
        <strain evidence="11">ATCC 700683 / DSM 15641 / 12-3</strain>
    </source>
</reference>
<dbReference type="AlphaFoldDB" id="C7MNN4"/>
<evidence type="ECO:0000256" key="1">
    <source>
        <dbReference type="ARBA" id="ARBA00004651"/>
    </source>
</evidence>
<dbReference type="Gene3D" id="2.30.30.60">
    <property type="match status" value="1"/>
</dbReference>
<keyword evidence="6 7" id="KW-0472">Membrane</keyword>
<feature type="transmembrane region" description="Helical" evidence="7">
    <location>
        <begin position="52"/>
        <end position="72"/>
    </location>
</feature>
<dbReference type="InterPro" id="IPR010920">
    <property type="entry name" value="LSM_dom_sf"/>
</dbReference>
<dbReference type="KEGG" id="ccu:Ccur_08200"/>
<evidence type="ECO:0000259" key="8">
    <source>
        <dbReference type="Pfam" id="PF00924"/>
    </source>
</evidence>
<feature type="domain" description="Mechanosensitive ion channel MscS" evidence="8">
    <location>
        <begin position="101"/>
        <end position="163"/>
    </location>
</feature>
<dbReference type="SUPFAM" id="SSF82861">
    <property type="entry name" value="Mechanosensitive channel protein MscS (YggB), transmembrane region"/>
    <property type="match status" value="1"/>
</dbReference>
<dbReference type="InterPro" id="IPR049142">
    <property type="entry name" value="MS_channel_1st"/>
</dbReference>
<evidence type="ECO:0000256" key="6">
    <source>
        <dbReference type="ARBA" id="ARBA00023136"/>
    </source>
</evidence>
<dbReference type="SUPFAM" id="SSF50182">
    <property type="entry name" value="Sm-like ribonucleoproteins"/>
    <property type="match status" value="1"/>
</dbReference>
<feature type="transmembrane region" description="Helical" evidence="7">
    <location>
        <begin position="12"/>
        <end position="32"/>
    </location>
</feature>
<evidence type="ECO:0000256" key="2">
    <source>
        <dbReference type="ARBA" id="ARBA00008017"/>
    </source>
</evidence>
<dbReference type="OrthoDB" id="9775207at2"/>
<dbReference type="EMBL" id="CP001682">
    <property type="protein sequence ID" value="ACU94524.1"/>
    <property type="molecule type" value="Genomic_DNA"/>
</dbReference>
<evidence type="ECO:0000256" key="7">
    <source>
        <dbReference type="SAM" id="Phobius"/>
    </source>
</evidence>
<dbReference type="Proteomes" id="UP000000954">
    <property type="component" value="Chromosome"/>
</dbReference>
<comment type="similarity">
    <text evidence="2">Belongs to the MscS (TC 1.A.23) family.</text>
</comment>